<feature type="signal peptide" evidence="1">
    <location>
        <begin position="1"/>
        <end position="21"/>
    </location>
</feature>
<dbReference type="Proteomes" id="UP001255856">
    <property type="component" value="Unassembled WGS sequence"/>
</dbReference>
<evidence type="ECO:0000256" key="1">
    <source>
        <dbReference type="SAM" id="SignalP"/>
    </source>
</evidence>
<evidence type="ECO:0000313" key="2">
    <source>
        <dbReference type="EMBL" id="KAK2079418.1"/>
    </source>
</evidence>
<reference evidence="2" key="1">
    <citation type="submission" date="2021-01" db="EMBL/GenBank/DDBJ databases">
        <authorList>
            <person name="Eckstrom K.M.E."/>
        </authorList>
    </citation>
    <scope>NUCLEOTIDE SEQUENCE</scope>
    <source>
        <strain evidence="2">UVCC 0001</strain>
    </source>
</reference>
<keyword evidence="1" id="KW-0732">Signal</keyword>
<accession>A0AAD9IJE6</accession>
<organism evidence="2 3">
    <name type="scientific">Prototheca wickerhamii</name>
    <dbReference type="NCBI Taxonomy" id="3111"/>
    <lineage>
        <taxon>Eukaryota</taxon>
        <taxon>Viridiplantae</taxon>
        <taxon>Chlorophyta</taxon>
        <taxon>core chlorophytes</taxon>
        <taxon>Trebouxiophyceae</taxon>
        <taxon>Chlorellales</taxon>
        <taxon>Chlorellaceae</taxon>
        <taxon>Prototheca</taxon>
    </lineage>
</organism>
<sequence>MKLYSIILAVLLASGPLTALAVGSPPPVTMINYDTLVEELTQSILEKYQAGVTGLNTLASSLSSSAKGLSESLVAGYTAYESQYCTEASFDVGSWKPAGFIGAGFNLTFDTGSCSFNETKFLMDGVKELECTEPSMTYTKFPASYHSKFHSAPSFTSKSCALSKDFGEDSVSVLATFDGTTSPSTAELTAKITSEIKTLLSTLGINAPSASG</sequence>
<keyword evidence="3" id="KW-1185">Reference proteome</keyword>
<protein>
    <submittedName>
        <fullName evidence="2">Uncharacterized protein</fullName>
    </submittedName>
</protein>
<feature type="chain" id="PRO_5042190733" evidence="1">
    <location>
        <begin position="22"/>
        <end position="212"/>
    </location>
</feature>
<comment type="caution">
    <text evidence="2">The sequence shown here is derived from an EMBL/GenBank/DDBJ whole genome shotgun (WGS) entry which is preliminary data.</text>
</comment>
<proteinExistence type="predicted"/>
<name>A0AAD9IJE6_PROWI</name>
<dbReference type="AlphaFoldDB" id="A0AAD9IJE6"/>
<dbReference type="EMBL" id="JASFZW010000003">
    <property type="protein sequence ID" value="KAK2079418.1"/>
    <property type="molecule type" value="Genomic_DNA"/>
</dbReference>
<gene>
    <name evidence="2" type="ORF">QBZ16_003110</name>
</gene>
<evidence type="ECO:0000313" key="3">
    <source>
        <dbReference type="Proteomes" id="UP001255856"/>
    </source>
</evidence>